<dbReference type="Proteomes" id="UP000260351">
    <property type="component" value="Unassembled WGS sequence"/>
</dbReference>
<gene>
    <name evidence="6" type="ORF">DZC52_14905</name>
</gene>
<accession>A0A3E1K679</accession>
<dbReference type="PANTHER" id="PTHR11592:SF44">
    <property type="entry name" value="GLUTATHIONE PEROXIDASE"/>
    <property type="match status" value="1"/>
</dbReference>
<dbReference type="OrthoDB" id="9785502at2"/>
<dbReference type="InterPro" id="IPR029759">
    <property type="entry name" value="GPX_AS"/>
</dbReference>
<reference evidence="6 7" key="1">
    <citation type="submission" date="2018-08" db="EMBL/GenBank/DDBJ databases">
        <title>Wenzhouxiangella salilacus sp. nov., a novel bacterium isolated from a saline lake in Xinjiang Province, China.</title>
        <authorList>
            <person name="Han S."/>
        </authorList>
    </citation>
    <scope>NUCLEOTIDE SEQUENCE [LARGE SCALE GENOMIC DNA]</scope>
    <source>
        <strain evidence="6 7">XDB06</strain>
    </source>
</reference>
<dbReference type="PIRSF" id="PIRSF000303">
    <property type="entry name" value="Glutathion_perox"/>
    <property type="match status" value="1"/>
</dbReference>
<dbReference type="EMBL" id="QUZK01000052">
    <property type="protein sequence ID" value="RFF29174.1"/>
    <property type="molecule type" value="Genomic_DNA"/>
</dbReference>
<protein>
    <recommendedName>
        <fullName evidence="5">Glutathione peroxidase</fullName>
    </recommendedName>
</protein>
<dbReference type="InterPro" id="IPR000889">
    <property type="entry name" value="Glutathione_peroxidase"/>
</dbReference>
<comment type="similarity">
    <text evidence="1 5">Belongs to the glutathione peroxidase family.</text>
</comment>
<evidence type="ECO:0000256" key="4">
    <source>
        <dbReference type="PIRSR" id="PIRSR000303-1"/>
    </source>
</evidence>
<evidence type="ECO:0000256" key="1">
    <source>
        <dbReference type="ARBA" id="ARBA00006926"/>
    </source>
</evidence>
<dbReference type="CDD" id="cd00340">
    <property type="entry name" value="GSH_Peroxidase"/>
    <property type="match status" value="1"/>
</dbReference>
<feature type="active site" evidence="4">
    <location>
        <position position="46"/>
    </location>
</feature>
<keyword evidence="7" id="KW-1185">Reference proteome</keyword>
<evidence type="ECO:0000256" key="5">
    <source>
        <dbReference type="RuleBase" id="RU000499"/>
    </source>
</evidence>
<evidence type="ECO:0000313" key="7">
    <source>
        <dbReference type="Proteomes" id="UP000260351"/>
    </source>
</evidence>
<dbReference type="GO" id="GO:0034599">
    <property type="term" value="P:cellular response to oxidative stress"/>
    <property type="evidence" value="ECO:0007669"/>
    <property type="project" value="TreeGrafter"/>
</dbReference>
<dbReference type="AlphaFoldDB" id="A0A3E1K679"/>
<dbReference type="PRINTS" id="PR01011">
    <property type="entry name" value="GLUTPROXDASE"/>
</dbReference>
<dbReference type="PROSITE" id="PS51355">
    <property type="entry name" value="GLUTATHIONE_PEROXID_3"/>
    <property type="match status" value="1"/>
</dbReference>
<name>A0A3E1K679_9GAMM</name>
<sequence>MAGTAGAECGNLLDYSHRGLATSKETNLCEAHGGQVILVVNTASQCGYTPQFEGLEALYQKYRGEGFVVLGFPSDDFRQELDDEEATADVCYVNYGVSFPMFATSSVKGESANALFRALNAATDEPGWNFTKYLVDRNGEVVERFTSSVEPMNSRLESRVAELVGR</sequence>
<keyword evidence="2 5" id="KW-0575">Peroxidase</keyword>
<organism evidence="6 7">
    <name type="scientific">Wenzhouxiangella sediminis</name>
    <dbReference type="NCBI Taxonomy" id="1792836"/>
    <lineage>
        <taxon>Bacteria</taxon>
        <taxon>Pseudomonadati</taxon>
        <taxon>Pseudomonadota</taxon>
        <taxon>Gammaproteobacteria</taxon>
        <taxon>Chromatiales</taxon>
        <taxon>Wenzhouxiangellaceae</taxon>
        <taxon>Wenzhouxiangella</taxon>
    </lineage>
</organism>
<dbReference type="PANTHER" id="PTHR11592">
    <property type="entry name" value="GLUTATHIONE PEROXIDASE"/>
    <property type="match status" value="1"/>
</dbReference>
<comment type="caution">
    <text evidence="6">The sequence shown here is derived from an EMBL/GenBank/DDBJ whole genome shotgun (WGS) entry which is preliminary data.</text>
</comment>
<dbReference type="SUPFAM" id="SSF52833">
    <property type="entry name" value="Thioredoxin-like"/>
    <property type="match status" value="1"/>
</dbReference>
<dbReference type="InterPro" id="IPR036249">
    <property type="entry name" value="Thioredoxin-like_sf"/>
</dbReference>
<evidence type="ECO:0000313" key="6">
    <source>
        <dbReference type="EMBL" id="RFF29174.1"/>
    </source>
</evidence>
<evidence type="ECO:0000256" key="2">
    <source>
        <dbReference type="ARBA" id="ARBA00022559"/>
    </source>
</evidence>
<proteinExistence type="inferred from homology"/>
<evidence type="ECO:0000256" key="3">
    <source>
        <dbReference type="ARBA" id="ARBA00023002"/>
    </source>
</evidence>
<dbReference type="PROSITE" id="PS00460">
    <property type="entry name" value="GLUTATHIONE_PEROXID_1"/>
    <property type="match status" value="1"/>
</dbReference>
<dbReference type="Pfam" id="PF00255">
    <property type="entry name" value="GSHPx"/>
    <property type="match status" value="1"/>
</dbReference>
<keyword evidence="3 5" id="KW-0560">Oxidoreductase</keyword>
<dbReference type="GO" id="GO:0004601">
    <property type="term" value="F:peroxidase activity"/>
    <property type="evidence" value="ECO:0007669"/>
    <property type="project" value="UniProtKB-KW"/>
</dbReference>
<dbReference type="Gene3D" id="3.40.30.10">
    <property type="entry name" value="Glutaredoxin"/>
    <property type="match status" value="1"/>
</dbReference>